<dbReference type="Gene3D" id="2.40.50.140">
    <property type="entry name" value="Nucleic acid-binding proteins"/>
    <property type="match status" value="1"/>
</dbReference>
<evidence type="ECO:0000313" key="2">
    <source>
        <dbReference type="Proteomes" id="UP001152484"/>
    </source>
</evidence>
<organism evidence="1 2">
    <name type="scientific">Cuscuta europaea</name>
    <name type="common">European dodder</name>
    <dbReference type="NCBI Taxonomy" id="41803"/>
    <lineage>
        <taxon>Eukaryota</taxon>
        <taxon>Viridiplantae</taxon>
        <taxon>Streptophyta</taxon>
        <taxon>Embryophyta</taxon>
        <taxon>Tracheophyta</taxon>
        <taxon>Spermatophyta</taxon>
        <taxon>Magnoliopsida</taxon>
        <taxon>eudicotyledons</taxon>
        <taxon>Gunneridae</taxon>
        <taxon>Pentapetalae</taxon>
        <taxon>asterids</taxon>
        <taxon>lamiids</taxon>
        <taxon>Solanales</taxon>
        <taxon>Convolvulaceae</taxon>
        <taxon>Cuscuteae</taxon>
        <taxon>Cuscuta</taxon>
        <taxon>Cuscuta subgen. Cuscuta</taxon>
    </lineage>
</organism>
<sequence>MGRLPYTKISLTRFQAPPLVLLNQWEKWELNYQLCLSDQKPVHGPLPRYGGGEANVCTAKASPMKFMPMILMDSVGNRVQATAFQVDIEWIDQHLALYSTYLVSNAYVNPITDMLFCVDGEYPYVWSFTR</sequence>
<comment type="caution">
    <text evidence="1">The sequence shown here is derived from an EMBL/GenBank/DDBJ whole genome shotgun (WGS) entry which is preliminary data.</text>
</comment>
<gene>
    <name evidence="1" type="ORF">CEURO_LOCUS21551</name>
</gene>
<protein>
    <submittedName>
        <fullName evidence="1">Uncharacterized protein</fullName>
    </submittedName>
</protein>
<evidence type="ECO:0000313" key="1">
    <source>
        <dbReference type="EMBL" id="CAH9117422.1"/>
    </source>
</evidence>
<dbReference type="OrthoDB" id="1740937at2759"/>
<dbReference type="EMBL" id="CAMAPE010000073">
    <property type="protein sequence ID" value="CAH9117422.1"/>
    <property type="molecule type" value="Genomic_DNA"/>
</dbReference>
<feature type="non-terminal residue" evidence="1">
    <location>
        <position position="130"/>
    </location>
</feature>
<name>A0A9P1EMB4_CUSEU</name>
<dbReference type="InterPro" id="IPR012340">
    <property type="entry name" value="NA-bd_OB-fold"/>
</dbReference>
<keyword evidence="2" id="KW-1185">Reference proteome</keyword>
<dbReference type="AlphaFoldDB" id="A0A9P1EMB4"/>
<reference evidence="1" key="1">
    <citation type="submission" date="2022-07" db="EMBL/GenBank/DDBJ databases">
        <authorList>
            <person name="Macas J."/>
            <person name="Novak P."/>
            <person name="Neumann P."/>
        </authorList>
    </citation>
    <scope>NUCLEOTIDE SEQUENCE</scope>
</reference>
<dbReference type="Proteomes" id="UP001152484">
    <property type="component" value="Unassembled WGS sequence"/>
</dbReference>
<accession>A0A9P1EMB4</accession>
<proteinExistence type="predicted"/>